<dbReference type="Proteomes" id="UP000289792">
    <property type="component" value="Unassembled WGS sequence"/>
</dbReference>
<comment type="similarity">
    <text evidence="12 13">Belongs to the TonB-dependent receptor family.</text>
</comment>
<keyword evidence="4" id="KW-0410">Iron transport</keyword>
<dbReference type="AlphaFoldDB" id="A0A4V1LNB4"/>
<sequence length="821" mass="92522">MKSLFSNLSDKSRFKPSFKFILIYVLLFSSVTAFAQNYRVSGHVTQQNSEPLAGVSIQLKRSTTWTQTDLNGHYTLDLPKGKHTLEIRYLTAQPIEKTFDLNSDLVLDIIINETTEVLDEVLVNAVRVGSSSPITHSNISKEDLEKRNLGQDIPMLLNFLPSVVTTTDAGAGVGYTGIRVRGINAQSTNITINGIPYNDAESMGTFWVNLSDFASSTESMQLQRGVGTSTNGSGAFGASINVLTEGVSNKASAEIANSFGSYNTHKHTLKFSTGRLNDHFEISGRLSNIKSDGYIDRATSDLKSYFLQGAYVDTNRLIKAVVFGGQEITYQAWNGLEDLELLKNDRTFNTAGMYTDADGNIQFYDNEIDDYKQDHYQLHWNERINNNWSTTLGLNYTRGLGFFEQYKEKQKLVEYGMENVDLGGESITRSDLVRRRWLDNHFYVINANANYKKENLDLSFGTSYSTYDGDHYGEVIWAQYAGDSPKGHRYYDGNGKKTDANVFAKATFRFDEQLSFYGDLQYRNVGYATTGTNSDMDLMEIDETFNFFNPKAGLTYQFDSANALYFSYARANREPSRKDFQNNMDVKPEQLNDFELGWRYDNPAFRINANAYYMLYNEQLVLTGELDTTGNPIRTNSGDSYRLGLEIEAALRLTSQWSLQPSVTVSSNKTKASVMERDGELVDLGKTNISFSPELVASNALVFQPKEHYQISLLSKYVGEQFMGNTDSQASKLDAYFVNDINVTYEWTLKSKDDAQKKPLIKSILFSGLVNNILNKKYVSNGFYYTFDDNWSDPNQITTIEGAGYFPQATTNFLVGATLKF</sequence>
<evidence type="ECO:0000256" key="5">
    <source>
        <dbReference type="ARBA" id="ARBA00022692"/>
    </source>
</evidence>
<evidence type="ECO:0000256" key="1">
    <source>
        <dbReference type="ARBA" id="ARBA00004571"/>
    </source>
</evidence>
<gene>
    <name evidence="16" type="ORF">ESZ48_00295</name>
</gene>
<dbReference type="Pfam" id="PF00593">
    <property type="entry name" value="TonB_dep_Rec_b-barrel"/>
    <property type="match status" value="1"/>
</dbReference>
<evidence type="ECO:0000313" key="17">
    <source>
        <dbReference type="Proteomes" id="UP000289792"/>
    </source>
</evidence>
<dbReference type="SUPFAM" id="SSF49464">
    <property type="entry name" value="Carboxypeptidase regulatory domain-like"/>
    <property type="match status" value="1"/>
</dbReference>
<organism evidence="16 17">
    <name type="scientific">Gelidibacter gilvus</name>
    <dbReference type="NCBI Taxonomy" id="59602"/>
    <lineage>
        <taxon>Bacteria</taxon>
        <taxon>Pseudomonadati</taxon>
        <taxon>Bacteroidota</taxon>
        <taxon>Flavobacteriia</taxon>
        <taxon>Flavobacteriales</taxon>
        <taxon>Flavobacteriaceae</taxon>
        <taxon>Gelidibacter</taxon>
    </lineage>
</organism>
<keyword evidence="17" id="KW-1185">Reference proteome</keyword>
<evidence type="ECO:0000256" key="11">
    <source>
        <dbReference type="ARBA" id="ARBA00023237"/>
    </source>
</evidence>
<evidence type="ECO:0000256" key="7">
    <source>
        <dbReference type="ARBA" id="ARBA00023004"/>
    </source>
</evidence>
<proteinExistence type="inferred from homology"/>
<comment type="subcellular location">
    <subcellularLocation>
        <location evidence="1 12">Cell outer membrane</location>
        <topology evidence="1 12">Multi-pass membrane protein</topology>
    </subcellularLocation>
</comment>
<dbReference type="Pfam" id="PF07715">
    <property type="entry name" value="Plug"/>
    <property type="match status" value="1"/>
</dbReference>
<keyword evidence="3 12" id="KW-1134">Transmembrane beta strand</keyword>
<accession>A0A4V1LNB4</accession>
<dbReference type="InterPro" id="IPR012910">
    <property type="entry name" value="Plug_dom"/>
</dbReference>
<evidence type="ECO:0000256" key="13">
    <source>
        <dbReference type="RuleBase" id="RU003357"/>
    </source>
</evidence>
<dbReference type="GO" id="GO:0015344">
    <property type="term" value="F:siderophore uptake transmembrane transporter activity"/>
    <property type="evidence" value="ECO:0007669"/>
    <property type="project" value="TreeGrafter"/>
</dbReference>
<dbReference type="Gene3D" id="2.60.40.1120">
    <property type="entry name" value="Carboxypeptidase-like, regulatory domain"/>
    <property type="match status" value="1"/>
</dbReference>
<keyword evidence="6" id="KW-0732">Signal</keyword>
<name>A0A4V1LNB4_9FLAO</name>
<keyword evidence="9 13" id="KW-0798">TonB box</keyword>
<evidence type="ECO:0000256" key="8">
    <source>
        <dbReference type="ARBA" id="ARBA00023065"/>
    </source>
</evidence>
<keyword evidence="5 12" id="KW-0812">Transmembrane</keyword>
<evidence type="ECO:0000256" key="6">
    <source>
        <dbReference type="ARBA" id="ARBA00022729"/>
    </source>
</evidence>
<keyword evidence="7" id="KW-0408">Iron</keyword>
<evidence type="ECO:0000256" key="4">
    <source>
        <dbReference type="ARBA" id="ARBA00022496"/>
    </source>
</evidence>
<keyword evidence="10 12" id="KW-0472">Membrane</keyword>
<comment type="caution">
    <text evidence="16">The sequence shown here is derived from an EMBL/GenBank/DDBJ whole genome shotgun (WGS) entry which is preliminary data.</text>
</comment>
<keyword evidence="8" id="KW-0406">Ion transport</keyword>
<dbReference type="Pfam" id="PF13715">
    <property type="entry name" value="CarbopepD_reg_2"/>
    <property type="match status" value="1"/>
</dbReference>
<dbReference type="PROSITE" id="PS52016">
    <property type="entry name" value="TONB_DEPENDENT_REC_3"/>
    <property type="match status" value="1"/>
</dbReference>
<evidence type="ECO:0000259" key="15">
    <source>
        <dbReference type="Pfam" id="PF07715"/>
    </source>
</evidence>
<reference evidence="16 17" key="1">
    <citation type="submission" date="2019-01" db="EMBL/GenBank/DDBJ databases">
        <title>Genome sequence of the Antarctic species Gelidibacter gilvus ACAM 158(T).</title>
        <authorList>
            <person name="Bowman J.P."/>
        </authorList>
    </citation>
    <scope>NUCLEOTIDE SEQUENCE [LARGE SCALE GENOMIC DNA]</scope>
    <source>
        <strain evidence="16 17">IC158</strain>
    </source>
</reference>
<dbReference type="EMBL" id="SDDZ01000001">
    <property type="protein sequence ID" value="RXJ52180.1"/>
    <property type="molecule type" value="Genomic_DNA"/>
</dbReference>
<evidence type="ECO:0000313" key="16">
    <source>
        <dbReference type="EMBL" id="RXJ52180.1"/>
    </source>
</evidence>
<feature type="domain" description="TonB-dependent receptor plug" evidence="15">
    <location>
        <begin position="131"/>
        <end position="238"/>
    </location>
</feature>
<keyword evidence="2 12" id="KW-0813">Transport</keyword>
<dbReference type="InterPro" id="IPR036942">
    <property type="entry name" value="Beta-barrel_TonB_sf"/>
</dbReference>
<evidence type="ECO:0000256" key="12">
    <source>
        <dbReference type="PROSITE-ProRule" id="PRU01360"/>
    </source>
</evidence>
<dbReference type="Gene3D" id="2.40.170.20">
    <property type="entry name" value="TonB-dependent receptor, beta-barrel domain"/>
    <property type="match status" value="1"/>
</dbReference>
<protein>
    <submittedName>
        <fullName evidence="16">TonB-dependent receptor</fullName>
    </submittedName>
</protein>
<evidence type="ECO:0000256" key="3">
    <source>
        <dbReference type="ARBA" id="ARBA00022452"/>
    </source>
</evidence>
<dbReference type="OrthoDB" id="9761152at2"/>
<dbReference type="GO" id="GO:0009279">
    <property type="term" value="C:cell outer membrane"/>
    <property type="evidence" value="ECO:0007669"/>
    <property type="project" value="UniProtKB-SubCell"/>
</dbReference>
<dbReference type="InterPro" id="IPR039426">
    <property type="entry name" value="TonB-dep_rcpt-like"/>
</dbReference>
<dbReference type="InterPro" id="IPR037066">
    <property type="entry name" value="Plug_dom_sf"/>
</dbReference>
<evidence type="ECO:0000256" key="9">
    <source>
        <dbReference type="ARBA" id="ARBA00023077"/>
    </source>
</evidence>
<keyword evidence="16" id="KW-0675">Receptor</keyword>
<dbReference type="SUPFAM" id="SSF56935">
    <property type="entry name" value="Porins"/>
    <property type="match status" value="1"/>
</dbReference>
<feature type="domain" description="TonB-dependent receptor-like beta-barrel" evidence="14">
    <location>
        <begin position="330"/>
        <end position="749"/>
    </location>
</feature>
<dbReference type="InterPro" id="IPR000531">
    <property type="entry name" value="Beta-barrel_TonB"/>
</dbReference>
<evidence type="ECO:0000259" key="14">
    <source>
        <dbReference type="Pfam" id="PF00593"/>
    </source>
</evidence>
<dbReference type="PANTHER" id="PTHR32552">
    <property type="entry name" value="FERRICHROME IRON RECEPTOR-RELATED"/>
    <property type="match status" value="1"/>
</dbReference>
<evidence type="ECO:0000256" key="2">
    <source>
        <dbReference type="ARBA" id="ARBA00022448"/>
    </source>
</evidence>
<dbReference type="Gene3D" id="2.170.130.10">
    <property type="entry name" value="TonB-dependent receptor, plug domain"/>
    <property type="match status" value="1"/>
</dbReference>
<dbReference type="RefSeq" id="WP_129015316.1">
    <property type="nucleotide sequence ID" value="NZ_SDDZ01000001.1"/>
</dbReference>
<keyword evidence="11 12" id="KW-0998">Cell outer membrane</keyword>
<dbReference type="InterPro" id="IPR008969">
    <property type="entry name" value="CarboxyPept-like_regulatory"/>
</dbReference>
<evidence type="ECO:0000256" key="10">
    <source>
        <dbReference type="ARBA" id="ARBA00023136"/>
    </source>
</evidence>
<dbReference type="PANTHER" id="PTHR32552:SF68">
    <property type="entry name" value="FERRICHROME OUTER MEMBRANE TRANSPORTER_PHAGE RECEPTOR"/>
    <property type="match status" value="1"/>
</dbReference>